<reference evidence="5" key="1">
    <citation type="submission" date="2022-08" db="EMBL/GenBank/DDBJ databases">
        <title>Alicyclobacillus dauci DSM2870, complete genome.</title>
        <authorList>
            <person name="Wang Q."/>
            <person name="Cai R."/>
            <person name="Wang Z."/>
        </authorList>
    </citation>
    <scope>NUCLEOTIDE SEQUENCE</scope>
    <source>
        <strain evidence="5">DSM 28700</strain>
    </source>
</reference>
<evidence type="ECO:0000256" key="1">
    <source>
        <dbReference type="ARBA" id="ARBA00023015"/>
    </source>
</evidence>
<dbReference type="Gene3D" id="1.20.120.530">
    <property type="entry name" value="GntR ligand-binding domain-like"/>
    <property type="match status" value="1"/>
</dbReference>
<dbReference type="InterPro" id="IPR008920">
    <property type="entry name" value="TF_FadR/GntR_C"/>
</dbReference>
<keyword evidence="6" id="KW-1185">Reference proteome</keyword>
<dbReference type="SMART" id="SM00895">
    <property type="entry name" value="FCD"/>
    <property type="match status" value="1"/>
</dbReference>
<dbReference type="CDD" id="cd07377">
    <property type="entry name" value="WHTH_GntR"/>
    <property type="match status" value="1"/>
</dbReference>
<dbReference type="Pfam" id="PF07729">
    <property type="entry name" value="FCD"/>
    <property type="match status" value="1"/>
</dbReference>
<protein>
    <submittedName>
        <fullName evidence="5">GntR family transcriptional regulator</fullName>
    </submittedName>
</protein>
<evidence type="ECO:0000313" key="6">
    <source>
        <dbReference type="Proteomes" id="UP001164803"/>
    </source>
</evidence>
<dbReference type="EMBL" id="CP104064">
    <property type="protein sequence ID" value="WAH38069.1"/>
    <property type="molecule type" value="Genomic_DNA"/>
</dbReference>
<dbReference type="PANTHER" id="PTHR43537">
    <property type="entry name" value="TRANSCRIPTIONAL REGULATOR, GNTR FAMILY"/>
    <property type="match status" value="1"/>
</dbReference>
<sequence length="217" mass="24570">MAEDEVVLNEEACYERLRDDIRNGVLMPNERLVEMDLAKSLNAGRAAVRTALARLEQEGLVERERYRGARVRLVSEAEAAEILEVRAAVECVTVRHAAINATPEDDRVLEQIVDELDEHYRANDLLKYSDCNARLHRTLITMARHTTAAKVLDTLNSQSVRFQYRTILAKGRPERSLAEHKAIVRGVINRDPDEAEFAMRQHLAGVLGALQDLDSRM</sequence>
<dbReference type="SUPFAM" id="SSF48008">
    <property type="entry name" value="GntR ligand-binding domain-like"/>
    <property type="match status" value="1"/>
</dbReference>
<dbReference type="Pfam" id="PF00392">
    <property type="entry name" value="GntR"/>
    <property type="match status" value="1"/>
</dbReference>
<dbReference type="InterPro" id="IPR000524">
    <property type="entry name" value="Tscrpt_reg_HTH_GntR"/>
</dbReference>
<keyword evidence="3" id="KW-0804">Transcription</keyword>
<dbReference type="PANTHER" id="PTHR43537:SF5">
    <property type="entry name" value="UXU OPERON TRANSCRIPTIONAL REGULATOR"/>
    <property type="match status" value="1"/>
</dbReference>
<dbReference type="Proteomes" id="UP001164803">
    <property type="component" value="Chromosome"/>
</dbReference>
<gene>
    <name evidence="5" type="ORF">NZD86_06160</name>
</gene>
<accession>A0ABY6Z735</accession>
<evidence type="ECO:0000256" key="3">
    <source>
        <dbReference type="ARBA" id="ARBA00023163"/>
    </source>
</evidence>
<dbReference type="InterPro" id="IPR036388">
    <property type="entry name" value="WH-like_DNA-bd_sf"/>
</dbReference>
<keyword evidence="1" id="KW-0805">Transcription regulation</keyword>
<evidence type="ECO:0000256" key="2">
    <source>
        <dbReference type="ARBA" id="ARBA00023125"/>
    </source>
</evidence>
<feature type="domain" description="HTH gntR-type" evidence="4">
    <location>
        <begin position="7"/>
        <end position="74"/>
    </location>
</feature>
<dbReference type="SMART" id="SM00345">
    <property type="entry name" value="HTH_GNTR"/>
    <property type="match status" value="1"/>
</dbReference>
<dbReference type="InterPro" id="IPR036390">
    <property type="entry name" value="WH_DNA-bd_sf"/>
</dbReference>
<keyword evidence="2" id="KW-0238">DNA-binding</keyword>
<dbReference type="PROSITE" id="PS50949">
    <property type="entry name" value="HTH_GNTR"/>
    <property type="match status" value="1"/>
</dbReference>
<dbReference type="InterPro" id="IPR011711">
    <property type="entry name" value="GntR_C"/>
</dbReference>
<name>A0ABY6Z735_9BACL</name>
<evidence type="ECO:0000313" key="5">
    <source>
        <dbReference type="EMBL" id="WAH38069.1"/>
    </source>
</evidence>
<dbReference type="Gene3D" id="1.10.10.10">
    <property type="entry name" value="Winged helix-like DNA-binding domain superfamily/Winged helix DNA-binding domain"/>
    <property type="match status" value="1"/>
</dbReference>
<dbReference type="SUPFAM" id="SSF46785">
    <property type="entry name" value="Winged helix' DNA-binding domain"/>
    <property type="match status" value="1"/>
</dbReference>
<evidence type="ECO:0000259" key="4">
    <source>
        <dbReference type="PROSITE" id="PS50949"/>
    </source>
</evidence>
<proteinExistence type="predicted"/>
<dbReference type="RefSeq" id="WP_268045616.1">
    <property type="nucleotide sequence ID" value="NZ_CP104064.1"/>
</dbReference>
<organism evidence="5 6">
    <name type="scientific">Alicyclobacillus dauci</name>
    <dbReference type="NCBI Taxonomy" id="1475485"/>
    <lineage>
        <taxon>Bacteria</taxon>
        <taxon>Bacillati</taxon>
        <taxon>Bacillota</taxon>
        <taxon>Bacilli</taxon>
        <taxon>Bacillales</taxon>
        <taxon>Alicyclobacillaceae</taxon>
        <taxon>Alicyclobacillus</taxon>
    </lineage>
</organism>